<proteinExistence type="predicted"/>
<accession>A0A0C5WJT2</accession>
<gene>
    <name evidence="2" type="ORF">AW14_04525</name>
</gene>
<organism evidence="2 3">
    <name type="scientific">Siansivirga zeaxanthinifaciens CC-SAMT-1</name>
    <dbReference type="NCBI Taxonomy" id="1454006"/>
    <lineage>
        <taxon>Bacteria</taxon>
        <taxon>Pseudomonadati</taxon>
        <taxon>Bacteroidota</taxon>
        <taxon>Flavobacteriia</taxon>
        <taxon>Flavobacteriales</taxon>
        <taxon>Flavobacteriaceae</taxon>
        <taxon>Siansivirga</taxon>
    </lineage>
</organism>
<dbReference type="KEGG" id="sze:AW14_04525"/>
<dbReference type="NCBIfam" id="TIGR03519">
    <property type="entry name" value="T9SS_PorP_fam"/>
    <property type="match status" value="1"/>
</dbReference>
<dbReference type="PATRIC" id="fig|1454006.5.peg.881"/>
<dbReference type="STRING" id="1454006.AW14_04525"/>
<name>A0A0C5WJT2_9FLAO</name>
<dbReference type="InterPro" id="IPR019861">
    <property type="entry name" value="PorP/SprF_Bacteroidetes"/>
</dbReference>
<keyword evidence="3" id="KW-1185">Reference proteome</keyword>
<evidence type="ECO:0000313" key="3">
    <source>
        <dbReference type="Proteomes" id="UP000032229"/>
    </source>
</evidence>
<evidence type="ECO:0000313" key="2">
    <source>
        <dbReference type="EMBL" id="AJR03005.1"/>
    </source>
</evidence>
<dbReference type="OrthoDB" id="1186563at2"/>
<dbReference type="HOGENOM" id="CLU_068235_1_0_10"/>
<keyword evidence="1" id="KW-0732">Signal</keyword>
<dbReference type="EMBL" id="CP007202">
    <property type="protein sequence ID" value="AJR03005.1"/>
    <property type="molecule type" value="Genomic_DNA"/>
</dbReference>
<feature type="signal peptide" evidence="1">
    <location>
        <begin position="1"/>
        <end position="18"/>
    </location>
</feature>
<dbReference type="Pfam" id="PF11751">
    <property type="entry name" value="PorP_SprF"/>
    <property type="match status" value="1"/>
</dbReference>
<sequence length="321" mass="36790">MKKTLIIVFFLFSIKGWAQDPVFTQFFMIPETLSSSFTGGKKTTRAGIIHRTQWPGLNFSINTQFAFVDNWFEEVDSGLGVSVLNHKETSTRYNFTQVNINYVHELQISNEWYFRPSLSFGLGSRDFGFQNLLLEDQINLYQGIINPTSSDPINLNENRLFFDFSSSMMFYNENSWVGFTLKHLNKPNISMTYEGEEALDMFMSLHASVNIPTGYRSEAMVYALANAMMQGEYNRLDLGARVDYNRFSFAVLAATNPIKTNPNSHFLTSINAFMGMEWEGFKFGYSYDFNITDIGRTGGVYELSISYDFGNDRDCFGCPDY</sequence>
<feature type="chain" id="PRO_5002191833" evidence="1">
    <location>
        <begin position="19"/>
        <end position="321"/>
    </location>
</feature>
<reference evidence="2 3" key="1">
    <citation type="submission" date="2014-02" db="EMBL/GenBank/DDBJ databases">
        <authorList>
            <person name="Young C.-C."/>
            <person name="Hameed A."/>
            <person name="Huang H.-C."/>
            <person name="Shahina M."/>
        </authorList>
    </citation>
    <scope>NUCLEOTIDE SEQUENCE [LARGE SCALE GENOMIC DNA]</scope>
    <source>
        <strain evidence="2 3">CC-SAMT-1</strain>
    </source>
</reference>
<dbReference type="Proteomes" id="UP000032229">
    <property type="component" value="Chromosome"/>
</dbReference>
<evidence type="ECO:0000256" key="1">
    <source>
        <dbReference type="SAM" id="SignalP"/>
    </source>
</evidence>
<dbReference type="AlphaFoldDB" id="A0A0C5WJT2"/>
<protein>
    <submittedName>
        <fullName evidence="2">Membrane protein</fullName>
    </submittedName>
</protein>
<dbReference type="RefSeq" id="WP_044637711.1">
    <property type="nucleotide sequence ID" value="NZ_CP007202.1"/>
</dbReference>